<accession>A0A2A2I5K3</accession>
<sequence>MQLDRVLENLDFRWLQPNERKRYINRIHNVVVVIEKRFPEVVRPEQIKLKHAQYFRNEWLPNHSASERTRQEHMRALGLLVMALGRDQSWLGALGITQPKGRGGRPTSVGVKKQKP</sequence>
<gene>
    <name evidence="2" type="ORF">CF392_04980</name>
</gene>
<dbReference type="RefSeq" id="WP_095610367.1">
    <property type="nucleotide sequence ID" value="NZ_NMPM01000020.1"/>
</dbReference>
<feature type="region of interest" description="Disordered" evidence="1">
    <location>
        <begin position="95"/>
        <end position="116"/>
    </location>
</feature>
<proteinExistence type="predicted"/>
<dbReference type="Proteomes" id="UP000218332">
    <property type="component" value="Unassembled WGS sequence"/>
</dbReference>
<evidence type="ECO:0000313" key="3">
    <source>
        <dbReference type="Proteomes" id="UP000218332"/>
    </source>
</evidence>
<keyword evidence="3" id="KW-1185">Reference proteome</keyword>
<protein>
    <submittedName>
        <fullName evidence="2">Uncharacterized protein</fullName>
    </submittedName>
</protein>
<evidence type="ECO:0000313" key="2">
    <source>
        <dbReference type="EMBL" id="PAV26564.1"/>
    </source>
</evidence>
<dbReference type="AlphaFoldDB" id="A0A2A2I5K3"/>
<reference evidence="2 3" key="1">
    <citation type="submission" date="2017-07" db="EMBL/GenBank/DDBJ databases">
        <title>Tamlnaduibacter salinus (Mi-7) genome sequencing.</title>
        <authorList>
            <person name="Verma A."/>
            <person name="Krishnamurthi S."/>
        </authorList>
    </citation>
    <scope>NUCLEOTIDE SEQUENCE [LARGE SCALE GENOMIC DNA]</scope>
    <source>
        <strain evidence="2 3">Mi-7</strain>
    </source>
</reference>
<dbReference type="EMBL" id="NMPM01000020">
    <property type="protein sequence ID" value="PAV26564.1"/>
    <property type="molecule type" value="Genomic_DNA"/>
</dbReference>
<organism evidence="2 3">
    <name type="scientific">Tamilnaduibacter salinus</name>
    <dbReference type="NCBI Taxonomy" id="1484056"/>
    <lineage>
        <taxon>Bacteria</taxon>
        <taxon>Pseudomonadati</taxon>
        <taxon>Pseudomonadota</taxon>
        <taxon>Gammaproteobacteria</taxon>
        <taxon>Pseudomonadales</taxon>
        <taxon>Marinobacteraceae</taxon>
        <taxon>Tamilnaduibacter</taxon>
    </lineage>
</organism>
<evidence type="ECO:0000256" key="1">
    <source>
        <dbReference type="SAM" id="MobiDB-lite"/>
    </source>
</evidence>
<comment type="caution">
    <text evidence="2">The sequence shown here is derived from an EMBL/GenBank/DDBJ whole genome shotgun (WGS) entry which is preliminary data.</text>
</comment>
<name>A0A2A2I5K3_9GAMM</name>